<dbReference type="Pfam" id="PF01344">
    <property type="entry name" value="Kelch_1"/>
    <property type="match status" value="2"/>
</dbReference>
<dbReference type="InterPro" id="IPR017096">
    <property type="entry name" value="BTB-kelch_protein"/>
</dbReference>
<dbReference type="InterPro" id="IPR000210">
    <property type="entry name" value="BTB/POZ_dom"/>
</dbReference>
<organism evidence="4 5">
    <name type="scientific">Ridgeia piscesae</name>
    <name type="common">Tubeworm</name>
    <dbReference type="NCBI Taxonomy" id="27915"/>
    <lineage>
        <taxon>Eukaryota</taxon>
        <taxon>Metazoa</taxon>
        <taxon>Spiralia</taxon>
        <taxon>Lophotrochozoa</taxon>
        <taxon>Annelida</taxon>
        <taxon>Polychaeta</taxon>
        <taxon>Sedentaria</taxon>
        <taxon>Canalipalpata</taxon>
        <taxon>Sabellida</taxon>
        <taxon>Siboglinidae</taxon>
        <taxon>Ridgeia</taxon>
    </lineage>
</organism>
<dbReference type="EMBL" id="JAODUO010000294">
    <property type="protein sequence ID" value="KAK2183842.1"/>
    <property type="molecule type" value="Genomic_DNA"/>
</dbReference>
<dbReference type="Gene3D" id="1.25.40.420">
    <property type="match status" value="1"/>
</dbReference>
<dbReference type="SMART" id="SM00225">
    <property type="entry name" value="BTB"/>
    <property type="match status" value="1"/>
</dbReference>
<dbReference type="InterPro" id="IPR011043">
    <property type="entry name" value="Gal_Oxase/kelch_b-propeller"/>
</dbReference>
<keyword evidence="2" id="KW-0677">Repeat</keyword>
<protein>
    <recommendedName>
        <fullName evidence="3">BTB domain-containing protein</fullName>
    </recommendedName>
</protein>
<dbReference type="PRINTS" id="PR00501">
    <property type="entry name" value="KELCHREPEAT"/>
</dbReference>
<sequence>MAEDVVVFQRNDLPMQAFPVMEEIRRRGKLCDVTLKVDDQKFSGHRIVLAASIPYFHAMFTHDMVESKQDEITMQGIEPQALEELINYAYNGRIQLDSKNVQSLLVGSSFLHLQDVKEACCDFMKARLHPTNVIATRNFAAQFMCTSLVDSCNKYTNKHFVEVSHSPDYLDLEVGDVLDLLGRDELHVENEEQVFEALMLWLLKEPDKRKKQLPSLLTKVRLPLMTPQSLADVVAQDTLVKTSLKCRDLLDEAKDYHLMPERRSQHQTFRTRPRCCSEIVGIIYAVGGLTSSGDSVGTVECFDPIIGRWQIVEPMKTSRSRMGMAVLKGQLYAIGGYDGQSRLNTAELFDAESRRWKTVASMICKRSALGVAVLENKLYVCGGYDGSSSLSSVECYDPTNNQWSMASHMVRHRSAAAVTVLEGQIYVLGGHDGLSIFDSVECYNNITGSWSETTPMLTKRCRLGAASLNGKIYIAGGYDGNVFLKTVDCFDPITNKWSKVADMNVKRSRVALVANCGKLYAIGGYDGSANLCSVEVFDPETMMWTLTRSMCAHEGGVGVAVVPLEPAI</sequence>
<comment type="caution">
    <text evidence="4">The sequence shown here is derived from an EMBL/GenBank/DDBJ whole genome shotgun (WGS) entry which is preliminary data.</text>
</comment>
<dbReference type="SMART" id="SM00875">
    <property type="entry name" value="BACK"/>
    <property type="match status" value="1"/>
</dbReference>
<keyword evidence="1" id="KW-0880">Kelch repeat</keyword>
<evidence type="ECO:0000259" key="3">
    <source>
        <dbReference type="PROSITE" id="PS50097"/>
    </source>
</evidence>
<dbReference type="PIRSF" id="PIRSF037037">
    <property type="entry name" value="Kelch-like_protein_gigaxonin"/>
    <property type="match status" value="1"/>
</dbReference>
<dbReference type="InterPro" id="IPR006652">
    <property type="entry name" value="Kelch_1"/>
</dbReference>
<dbReference type="Pfam" id="PF24681">
    <property type="entry name" value="Kelch_KLHDC2_KLHL20_DRC7"/>
    <property type="match status" value="1"/>
</dbReference>
<gene>
    <name evidence="4" type="ORF">NP493_295g10001</name>
</gene>
<dbReference type="Gene3D" id="3.30.710.10">
    <property type="entry name" value="Potassium Channel Kv1.1, Chain A"/>
    <property type="match status" value="1"/>
</dbReference>
<proteinExistence type="predicted"/>
<name>A0AAD9UBM2_RIDPI</name>
<dbReference type="Pfam" id="PF07707">
    <property type="entry name" value="BACK"/>
    <property type="match status" value="1"/>
</dbReference>
<dbReference type="InterPro" id="IPR015915">
    <property type="entry name" value="Kelch-typ_b-propeller"/>
</dbReference>
<dbReference type="CDD" id="cd18247">
    <property type="entry name" value="BTB_POZ_KLHL18"/>
    <property type="match status" value="1"/>
</dbReference>
<dbReference type="Pfam" id="PF00651">
    <property type="entry name" value="BTB"/>
    <property type="match status" value="1"/>
</dbReference>
<dbReference type="InterPro" id="IPR030603">
    <property type="entry name" value="KLHL18_BTB/POZ"/>
</dbReference>
<dbReference type="SUPFAM" id="SSF54695">
    <property type="entry name" value="POZ domain"/>
    <property type="match status" value="1"/>
</dbReference>
<keyword evidence="5" id="KW-1185">Reference proteome</keyword>
<dbReference type="InterPro" id="IPR011705">
    <property type="entry name" value="BACK"/>
</dbReference>
<evidence type="ECO:0000256" key="1">
    <source>
        <dbReference type="ARBA" id="ARBA00022441"/>
    </source>
</evidence>
<dbReference type="FunFam" id="1.25.40.420:FF:000001">
    <property type="entry name" value="Kelch-like family member 12"/>
    <property type="match status" value="1"/>
</dbReference>
<dbReference type="PROSITE" id="PS50097">
    <property type="entry name" value="BTB"/>
    <property type="match status" value="1"/>
</dbReference>
<dbReference type="PANTHER" id="PTHR24412">
    <property type="entry name" value="KELCH PROTEIN"/>
    <property type="match status" value="1"/>
</dbReference>
<dbReference type="Proteomes" id="UP001209878">
    <property type="component" value="Unassembled WGS sequence"/>
</dbReference>
<evidence type="ECO:0000313" key="4">
    <source>
        <dbReference type="EMBL" id="KAK2183842.1"/>
    </source>
</evidence>
<dbReference type="PANTHER" id="PTHR24412:SF497">
    <property type="entry name" value="KELCH-LIKE PROTEIN 18"/>
    <property type="match status" value="1"/>
</dbReference>
<dbReference type="AlphaFoldDB" id="A0AAD9UBM2"/>
<accession>A0AAD9UBM2</accession>
<evidence type="ECO:0000313" key="5">
    <source>
        <dbReference type="Proteomes" id="UP001209878"/>
    </source>
</evidence>
<reference evidence="4" key="1">
    <citation type="journal article" date="2023" name="Mol. Biol. Evol.">
        <title>Third-Generation Sequencing Reveals the Adaptive Role of the Epigenome in Three Deep-Sea Polychaetes.</title>
        <authorList>
            <person name="Perez M."/>
            <person name="Aroh O."/>
            <person name="Sun Y."/>
            <person name="Lan Y."/>
            <person name="Juniper S.K."/>
            <person name="Young C.R."/>
            <person name="Angers B."/>
            <person name="Qian P.Y."/>
        </authorList>
    </citation>
    <scope>NUCLEOTIDE SEQUENCE</scope>
    <source>
        <strain evidence="4">R07B-5</strain>
    </source>
</reference>
<dbReference type="FunFam" id="3.30.710.10:FF:000001">
    <property type="entry name" value="Kelch-like family member 20"/>
    <property type="match status" value="1"/>
</dbReference>
<feature type="domain" description="BTB" evidence="3">
    <location>
        <begin position="31"/>
        <end position="98"/>
    </location>
</feature>
<dbReference type="Gene3D" id="2.120.10.80">
    <property type="entry name" value="Kelch-type beta propeller"/>
    <property type="match status" value="2"/>
</dbReference>
<dbReference type="InterPro" id="IPR011333">
    <property type="entry name" value="SKP1/BTB/POZ_sf"/>
</dbReference>
<dbReference type="SMART" id="SM00612">
    <property type="entry name" value="Kelch"/>
    <property type="match status" value="6"/>
</dbReference>
<evidence type="ECO:0000256" key="2">
    <source>
        <dbReference type="ARBA" id="ARBA00022737"/>
    </source>
</evidence>
<dbReference type="SUPFAM" id="SSF50965">
    <property type="entry name" value="Galactose oxidase, central domain"/>
    <property type="match status" value="1"/>
</dbReference>